<protein>
    <submittedName>
        <fullName evidence="2">Uncharacterized protein</fullName>
    </submittedName>
</protein>
<keyword evidence="3" id="KW-1185">Reference proteome</keyword>
<gene>
    <name evidence="2" type="ORF">NDU88_000985</name>
</gene>
<accession>A0AAV7VY47</accession>
<evidence type="ECO:0000256" key="1">
    <source>
        <dbReference type="SAM" id="MobiDB-lite"/>
    </source>
</evidence>
<sequence>MERASPGTTCGSGVTNVTSEVAGQTHTQSSNGPLSEPLGLGPAIAQPWPSMTSAGNPPQLSTMGSRRCPRCFLLRRGAALPNFLPPRPLPCMGLRGGKGETAGEVPRYAATLRLHLPPSLFPRGRGGRGKRREGCFSSGYQHSPPPRCTSCVATLSLPSASVQLNPVLCRSPRPSGAPATRHTSLLPHLRCLAATPGELIPATRALRTACVAGRPHQPPSWGVNRLGPPSPHSRQRSRSIFSVCREGDDKAPQARGCR</sequence>
<comment type="caution">
    <text evidence="2">The sequence shown here is derived from an EMBL/GenBank/DDBJ whole genome shotgun (WGS) entry which is preliminary data.</text>
</comment>
<name>A0AAV7VY47_PLEWA</name>
<evidence type="ECO:0000313" key="2">
    <source>
        <dbReference type="EMBL" id="KAJ1205557.1"/>
    </source>
</evidence>
<reference evidence="2" key="1">
    <citation type="journal article" date="2022" name="bioRxiv">
        <title>Sequencing and chromosome-scale assembly of the giantPleurodeles waltlgenome.</title>
        <authorList>
            <person name="Brown T."/>
            <person name="Elewa A."/>
            <person name="Iarovenko S."/>
            <person name="Subramanian E."/>
            <person name="Araus A.J."/>
            <person name="Petzold A."/>
            <person name="Susuki M."/>
            <person name="Suzuki K.-i.T."/>
            <person name="Hayashi T."/>
            <person name="Toyoda A."/>
            <person name="Oliveira C."/>
            <person name="Osipova E."/>
            <person name="Leigh N.D."/>
            <person name="Simon A."/>
            <person name="Yun M.H."/>
        </authorList>
    </citation>
    <scope>NUCLEOTIDE SEQUENCE</scope>
    <source>
        <strain evidence="2">20211129_DDA</strain>
        <tissue evidence="2">Liver</tissue>
    </source>
</reference>
<evidence type="ECO:0000313" key="3">
    <source>
        <dbReference type="Proteomes" id="UP001066276"/>
    </source>
</evidence>
<dbReference type="EMBL" id="JANPWB010000002">
    <property type="protein sequence ID" value="KAJ1205557.1"/>
    <property type="molecule type" value="Genomic_DNA"/>
</dbReference>
<organism evidence="2 3">
    <name type="scientific">Pleurodeles waltl</name>
    <name type="common">Iberian ribbed newt</name>
    <dbReference type="NCBI Taxonomy" id="8319"/>
    <lineage>
        <taxon>Eukaryota</taxon>
        <taxon>Metazoa</taxon>
        <taxon>Chordata</taxon>
        <taxon>Craniata</taxon>
        <taxon>Vertebrata</taxon>
        <taxon>Euteleostomi</taxon>
        <taxon>Amphibia</taxon>
        <taxon>Batrachia</taxon>
        <taxon>Caudata</taxon>
        <taxon>Salamandroidea</taxon>
        <taxon>Salamandridae</taxon>
        <taxon>Pleurodelinae</taxon>
        <taxon>Pleurodeles</taxon>
    </lineage>
</organism>
<dbReference type="Proteomes" id="UP001066276">
    <property type="component" value="Chromosome 1_2"/>
</dbReference>
<dbReference type="AlphaFoldDB" id="A0AAV7VY47"/>
<feature type="region of interest" description="Disordered" evidence="1">
    <location>
        <begin position="214"/>
        <end position="258"/>
    </location>
</feature>
<proteinExistence type="predicted"/>